<dbReference type="Pfam" id="PF00072">
    <property type="entry name" value="Response_reg"/>
    <property type="match status" value="1"/>
</dbReference>
<dbReference type="PANTHER" id="PTHR37299">
    <property type="entry name" value="TRANSCRIPTIONAL REGULATOR-RELATED"/>
    <property type="match status" value="1"/>
</dbReference>
<dbReference type="RefSeq" id="WP_212215692.1">
    <property type="nucleotide sequence ID" value="NZ_JAGUCO010000005.1"/>
</dbReference>
<dbReference type="InterPro" id="IPR046947">
    <property type="entry name" value="LytR-like"/>
</dbReference>
<dbReference type="EMBL" id="JAGUCO010000005">
    <property type="protein sequence ID" value="MBS2098449.1"/>
    <property type="molecule type" value="Genomic_DNA"/>
</dbReference>
<protein>
    <submittedName>
        <fullName evidence="4">Response regulator transcription factor</fullName>
    </submittedName>
</protein>
<proteinExistence type="predicted"/>
<accession>A0ABS5JUB4</accession>
<feature type="domain" description="Response regulatory" evidence="2">
    <location>
        <begin position="2"/>
        <end position="116"/>
    </location>
</feature>
<dbReference type="Gene3D" id="2.40.50.1020">
    <property type="entry name" value="LytTr DNA-binding domain"/>
    <property type="match status" value="1"/>
</dbReference>
<dbReference type="SUPFAM" id="SSF52172">
    <property type="entry name" value="CheY-like"/>
    <property type="match status" value="1"/>
</dbReference>
<dbReference type="PROSITE" id="PS50930">
    <property type="entry name" value="HTH_LYTTR"/>
    <property type="match status" value="1"/>
</dbReference>
<sequence>MNCIIIDDDKLSTKIIKEFIEKTDGLTHAGSFDSAVTAINFLSKPDADPIDLIFLDIEMPEMSGIDFLKSLSKLPQVIVYSSQEKYAIESYEYDVTDYLLKPVQYGRFIKAVTRAKERYEESDMVSRESSEIFIKNNSSLVRVKYDDILWIEALENYVVLNTFKDKYTIHFTMKAISEKMPTDRFVRVHRSFIVNITKIKVIEDNSVIILHEGGSKIIPIGKSYKDKLMDDINLITK</sequence>
<evidence type="ECO:0000256" key="1">
    <source>
        <dbReference type="PROSITE-ProRule" id="PRU00169"/>
    </source>
</evidence>
<reference evidence="4 5" key="1">
    <citation type="journal article" date="2015" name="Int. J. Syst. Evol. Microbiol.">
        <title>Carboxylicivirga linearis sp. nov., isolated from a sea cucumber culture pond.</title>
        <authorList>
            <person name="Wang F.Q."/>
            <person name="Zhou Y.X."/>
            <person name="Lin X.Z."/>
            <person name="Chen G.J."/>
            <person name="Du Z.J."/>
        </authorList>
    </citation>
    <scope>NUCLEOTIDE SEQUENCE [LARGE SCALE GENOMIC DNA]</scope>
    <source>
        <strain evidence="4 5">FB218</strain>
    </source>
</reference>
<dbReference type="Proteomes" id="UP000708576">
    <property type="component" value="Unassembled WGS sequence"/>
</dbReference>
<gene>
    <name evidence="4" type="ORF">KEM10_09170</name>
</gene>
<feature type="modified residue" description="4-aspartylphosphate" evidence="1">
    <location>
        <position position="56"/>
    </location>
</feature>
<evidence type="ECO:0000259" key="2">
    <source>
        <dbReference type="PROSITE" id="PS50110"/>
    </source>
</evidence>
<evidence type="ECO:0000259" key="3">
    <source>
        <dbReference type="PROSITE" id="PS50930"/>
    </source>
</evidence>
<dbReference type="InterPro" id="IPR007492">
    <property type="entry name" value="LytTR_DNA-bd_dom"/>
</dbReference>
<dbReference type="PROSITE" id="PS50110">
    <property type="entry name" value="RESPONSE_REGULATORY"/>
    <property type="match status" value="1"/>
</dbReference>
<dbReference type="Gene3D" id="3.40.50.2300">
    <property type="match status" value="1"/>
</dbReference>
<dbReference type="PANTHER" id="PTHR37299:SF1">
    <property type="entry name" value="STAGE 0 SPORULATION PROTEIN A HOMOLOG"/>
    <property type="match status" value="1"/>
</dbReference>
<feature type="domain" description="HTH LytTR-type" evidence="3">
    <location>
        <begin position="132"/>
        <end position="203"/>
    </location>
</feature>
<organism evidence="4 5">
    <name type="scientific">Carboxylicivirga linearis</name>
    <dbReference type="NCBI Taxonomy" id="1628157"/>
    <lineage>
        <taxon>Bacteria</taxon>
        <taxon>Pseudomonadati</taxon>
        <taxon>Bacteroidota</taxon>
        <taxon>Bacteroidia</taxon>
        <taxon>Marinilabiliales</taxon>
        <taxon>Marinilabiliaceae</taxon>
        <taxon>Carboxylicivirga</taxon>
    </lineage>
</organism>
<dbReference type="InterPro" id="IPR011006">
    <property type="entry name" value="CheY-like_superfamily"/>
</dbReference>
<evidence type="ECO:0000313" key="5">
    <source>
        <dbReference type="Proteomes" id="UP000708576"/>
    </source>
</evidence>
<dbReference type="InterPro" id="IPR001789">
    <property type="entry name" value="Sig_transdc_resp-reg_receiver"/>
</dbReference>
<keyword evidence="5" id="KW-1185">Reference proteome</keyword>
<evidence type="ECO:0000313" key="4">
    <source>
        <dbReference type="EMBL" id="MBS2098449.1"/>
    </source>
</evidence>
<dbReference type="SMART" id="SM00850">
    <property type="entry name" value="LytTR"/>
    <property type="match status" value="1"/>
</dbReference>
<comment type="caution">
    <text evidence="4">The sequence shown here is derived from an EMBL/GenBank/DDBJ whole genome shotgun (WGS) entry which is preliminary data.</text>
</comment>
<dbReference type="SMART" id="SM00448">
    <property type="entry name" value="REC"/>
    <property type="match status" value="1"/>
</dbReference>
<dbReference type="Pfam" id="PF04397">
    <property type="entry name" value="LytTR"/>
    <property type="match status" value="1"/>
</dbReference>
<keyword evidence="1" id="KW-0597">Phosphoprotein</keyword>
<name>A0ABS5JUB4_9BACT</name>